<name>G9YWL8_FLAPL</name>
<dbReference type="EMBL" id="AGCK01000321">
    <property type="protein sequence ID" value="EHM38589.1"/>
    <property type="molecule type" value="Genomic_DNA"/>
</dbReference>
<dbReference type="Proteomes" id="UP000004459">
    <property type="component" value="Unassembled WGS sequence"/>
</dbReference>
<gene>
    <name evidence="1" type="ORF">HMPREF0372_03934</name>
</gene>
<evidence type="ECO:0000313" key="1">
    <source>
        <dbReference type="EMBL" id="EHM38589.1"/>
    </source>
</evidence>
<dbReference type="HOGENOM" id="CLU_3153091_0_0_9"/>
<reference evidence="1 2" key="1">
    <citation type="submission" date="2011-08" db="EMBL/GenBank/DDBJ databases">
        <authorList>
            <person name="Weinstock G."/>
            <person name="Sodergren E."/>
            <person name="Clifton S."/>
            <person name="Fulton L."/>
            <person name="Fulton B."/>
            <person name="Courtney L."/>
            <person name="Fronick C."/>
            <person name="Harrison M."/>
            <person name="Strong C."/>
            <person name="Farmer C."/>
            <person name="Delahaunty K."/>
            <person name="Markovic C."/>
            <person name="Hall O."/>
            <person name="Minx P."/>
            <person name="Tomlinson C."/>
            <person name="Mitreva M."/>
            <person name="Hou S."/>
            <person name="Chen J."/>
            <person name="Wollam A."/>
            <person name="Pepin K.H."/>
            <person name="Johnson M."/>
            <person name="Bhonagiri V."/>
            <person name="Zhang X."/>
            <person name="Suruliraj S."/>
            <person name="Warren W."/>
            <person name="Chinwalla A."/>
            <person name="Mardis E.R."/>
            <person name="Wilson R.K."/>
        </authorList>
    </citation>
    <scope>NUCLEOTIDE SEQUENCE [LARGE SCALE GENOMIC DNA]</scope>
    <source>
        <strain evidence="1 2">ATCC 29863</strain>
    </source>
</reference>
<proteinExistence type="predicted"/>
<dbReference type="AlphaFoldDB" id="G9YWL8"/>
<accession>G9YWL8</accession>
<organism evidence="1 2">
    <name type="scientific">Flavonifractor plautii ATCC 29863</name>
    <dbReference type="NCBI Taxonomy" id="411475"/>
    <lineage>
        <taxon>Bacteria</taxon>
        <taxon>Bacillati</taxon>
        <taxon>Bacillota</taxon>
        <taxon>Clostridia</taxon>
        <taxon>Eubacteriales</taxon>
        <taxon>Oscillospiraceae</taxon>
        <taxon>Flavonifractor</taxon>
    </lineage>
</organism>
<evidence type="ECO:0000313" key="2">
    <source>
        <dbReference type="Proteomes" id="UP000004459"/>
    </source>
</evidence>
<protein>
    <submittedName>
        <fullName evidence="1">Uncharacterized protein</fullName>
    </submittedName>
</protein>
<dbReference type="PATRIC" id="fig|411475.3.peg.3400"/>
<comment type="caution">
    <text evidence="1">The sequence shown here is derived from an EMBL/GenBank/DDBJ whole genome shotgun (WGS) entry which is preliminary data.</text>
</comment>
<sequence>MPYKRFAAGKTLAQAESTPAEHVKFTVVSIKRIQVQSYISQQFQNFRI</sequence>